<accession>A0A7H0JWQ2</accession>
<gene>
    <name evidence="2" type="ORF">H7348_02120</name>
    <name evidence="3" type="ORF">IAU68_07080</name>
</gene>
<evidence type="ECO:0000256" key="1">
    <source>
        <dbReference type="SAM" id="Phobius"/>
    </source>
</evidence>
<dbReference type="Proteomes" id="UP000516235">
    <property type="component" value="Chromosome"/>
</dbReference>
<evidence type="ECO:0000313" key="4">
    <source>
        <dbReference type="Proteomes" id="UP000516235"/>
    </source>
</evidence>
<dbReference type="KEGG" id="cluj:IAU68_07080"/>
<keyword evidence="1" id="KW-0472">Membrane</keyword>
<feature type="transmembrane region" description="Helical" evidence="1">
    <location>
        <begin position="6"/>
        <end position="28"/>
    </location>
</feature>
<proteinExistence type="predicted"/>
<dbReference type="EMBL" id="JACMYE010000001">
    <property type="protein sequence ID" value="MBC3178118.1"/>
    <property type="molecule type" value="Genomic_DNA"/>
</dbReference>
<keyword evidence="1" id="KW-1133">Transmembrane helix</keyword>
<reference evidence="4 5" key="1">
    <citation type="submission" date="2020-08" db="EMBL/GenBank/DDBJ databases">
        <title>novel species in genus Corynebacterium.</title>
        <authorList>
            <person name="Zhang G."/>
        </authorList>
    </citation>
    <scope>NUCLEOTIDE SEQUENCE [LARGE SCALE GENOMIC DNA]</scope>
    <source>
        <strain evidence="3">Zg-917</strain>
        <strain evidence="4 5">zg-917</strain>
    </source>
</reference>
<protein>
    <submittedName>
        <fullName evidence="3">Uncharacterized protein</fullName>
    </submittedName>
</protein>
<keyword evidence="5" id="KW-1185">Reference proteome</keyword>
<evidence type="ECO:0000313" key="2">
    <source>
        <dbReference type="EMBL" id="MBC3178118.1"/>
    </source>
</evidence>
<dbReference type="RefSeq" id="WP_171192612.1">
    <property type="nucleotide sequence ID" value="NZ_CP061032.1"/>
</dbReference>
<evidence type="ECO:0000313" key="3">
    <source>
        <dbReference type="EMBL" id="QNP89468.1"/>
    </source>
</evidence>
<dbReference type="Proteomes" id="UP000642876">
    <property type="component" value="Unassembled WGS sequence"/>
</dbReference>
<dbReference type="AlphaFoldDB" id="A0A7H0JWQ2"/>
<keyword evidence="1" id="KW-0812">Transmembrane</keyword>
<evidence type="ECO:0000313" key="5">
    <source>
        <dbReference type="Proteomes" id="UP000642876"/>
    </source>
</evidence>
<name>A0A7H0JWQ2_9CORY</name>
<organism evidence="3 4">
    <name type="scientific">Corynebacterium lujinxingii</name>
    <dbReference type="NCBI Taxonomy" id="2763010"/>
    <lineage>
        <taxon>Bacteria</taxon>
        <taxon>Bacillati</taxon>
        <taxon>Actinomycetota</taxon>
        <taxon>Actinomycetes</taxon>
        <taxon>Mycobacteriales</taxon>
        <taxon>Corynebacteriaceae</taxon>
        <taxon>Corynebacterium</taxon>
    </lineage>
</organism>
<dbReference type="EMBL" id="CP061032">
    <property type="protein sequence ID" value="QNP89468.1"/>
    <property type="molecule type" value="Genomic_DNA"/>
</dbReference>
<sequence length="81" mass="9034">MTGVEIMAFIVTPFLVVVLFAAVLFLLTRLIEIEDHLRAVNIRLKHLHLAVEVVAAAPKTSTTPPAAFWEAVERKGVRRDN</sequence>